<name>J6EX06_TRIAS</name>
<organism evidence="2 3">
    <name type="scientific">Trichosporon asahii var. asahii (strain ATCC 90039 / CBS 2479 / JCM 2466 / KCTC 7840 / NBRC 103889/ NCYC 2677 / UAMH 7654)</name>
    <name type="common">Yeast</name>
    <dbReference type="NCBI Taxonomy" id="1186058"/>
    <lineage>
        <taxon>Eukaryota</taxon>
        <taxon>Fungi</taxon>
        <taxon>Dikarya</taxon>
        <taxon>Basidiomycota</taxon>
        <taxon>Agaricomycotina</taxon>
        <taxon>Tremellomycetes</taxon>
        <taxon>Trichosporonales</taxon>
        <taxon>Trichosporonaceae</taxon>
        <taxon>Trichosporon</taxon>
    </lineage>
</organism>
<dbReference type="HOGENOM" id="CLU_1897670_0_0_1"/>
<feature type="region of interest" description="Disordered" evidence="1">
    <location>
        <begin position="73"/>
        <end position="108"/>
    </location>
</feature>
<protein>
    <submittedName>
        <fullName evidence="2">Uncharacterized protein</fullName>
    </submittedName>
</protein>
<proteinExistence type="predicted"/>
<gene>
    <name evidence="2" type="ORF">A1Q1_01808</name>
</gene>
<dbReference type="VEuPathDB" id="FungiDB:A1Q1_01808"/>
<dbReference type="EMBL" id="ALBS01000178">
    <property type="protein sequence ID" value="EJT49159.1"/>
    <property type="molecule type" value="Genomic_DNA"/>
</dbReference>
<reference evidence="2 3" key="1">
    <citation type="journal article" date="2012" name="Eukaryot. Cell">
        <title>Draft genome sequence of CBS 2479, the standard type strain of Trichosporon asahii.</title>
        <authorList>
            <person name="Yang R.Y."/>
            <person name="Li H.T."/>
            <person name="Zhu H."/>
            <person name="Zhou G.P."/>
            <person name="Wang M."/>
            <person name="Wang L."/>
        </authorList>
    </citation>
    <scope>NUCLEOTIDE SEQUENCE [LARGE SCALE GENOMIC DNA]</scope>
    <source>
        <strain evidence="3">ATCC 90039 / CBS 2479 / JCM 2466 / KCTC 7840 / NCYC 2677 / UAMH 7654</strain>
    </source>
</reference>
<evidence type="ECO:0000313" key="2">
    <source>
        <dbReference type="EMBL" id="EJT49159.1"/>
    </source>
</evidence>
<dbReference type="AlphaFoldDB" id="J6EX06"/>
<comment type="caution">
    <text evidence="2">The sequence shown here is derived from an EMBL/GenBank/DDBJ whole genome shotgun (WGS) entry which is preliminary data.</text>
</comment>
<dbReference type="KEGG" id="tasa:A1Q1_01808"/>
<sequence length="134" mass="14311">MPASPTRFLVPPCLGLGVVYNCPPNHNTQPRQKRLLKPDSGELDATASTLLDALVVGNGGVVRIAAPWTGCDGAQLRKRPVPEGSVVPPTHLQGADNLGQNLGEHERHRRQCQCQGYERDPAVSAVSSVPGSFR</sequence>
<accession>J6EX06</accession>
<dbReference type="GeneID" id="25985322"/>
<dbReference type="Proteomes" id="UP000002748">
    <property type="component" value="Unassembled WGS sequence"/>
</dbReference>
<evidence type="ECO:0000313" key="3">
    <source>
        <dbReference type="Proteomes" id="UP000002748"/>
    </source>
</evidence>
<dbReference type="RefSeq" id="XP_014180322.1">
    <property type="nucleotide sequence ID" value="XM_014324847.1"/>
</dbReference>
<evidence type="ECO:0000256" key="1">
    <source>
        <dbReference type="SAM" id="MobiDB-lite"/>
    </source>
</evidence>